<dbReference type="GO" id="GO:0031297">
    <property type="term" value="P:replication fork processing"/>
    <property type="evidence" value="ECO:0007669"/>
    <property type="project" value="TreeGrafter"/>
</dbReference>
<dbReference type="PANTHER" id="PTHR45766">
    <property type="entry name" value="DNA ANNEALING HELICASE AND ENDONUCLEASE ZRANB3 FAMILY MEMBER"/>
    <property type="match status" value="1"/>
</dbReference>
<keyword evidence="2" id="KW-1133">Transmembrane helix</keyword>
<evidence type="ECO:0000313" key="5">
    <source>
        <dbReference type="WBParaSite" id="PEQ_0001085601-mRNA-1"/>
    </source>
</evidence>
<dbReference type="InterPro" id="IPR049730">
    <property type="entry name" value="SNF2/RAD54-like_C"/>
</dbReference>
<dbReference type="SUPFAM" id="SSF52540">
    <property type="entry name" value="P-loop containing nucleoside triphosphate hydrolases"/>
    <property type="match status" value="1"/>
</dbReference>
<dbReference type="Pfam" id="PF00271">
    <property type="entry name" value="Helicase_C"/>
    <property type="match status" value="1"/>
</dbReference>
<dbReference type="InterPro" id="IPR001650">
    <property type="entry name" value="Helicase_C-like"/>
</dbReference>
<feature type="domain" description="Helicase C-terminal" evidence="3">
    <location>
        <begin position="37"/>
        <end position="144"/>
    </location>
</feature>
<accession>A0A914S9L9</accession>
<dbReference type="PANTHER" id="PTHR45766:SF6">
    <property type="entry name" value="SWI_SNF-RELATED MATRIX-ASSOCIATED ACTIN-DEPENDENT REGULATOR OF CHROMATIN SUBFAMILY A-LIKE PROTEIN 1"/>
    <property type="match status" value="1"/>
</dbReference>
<dbReference type="WBParaSite" id="PEQ_0001085601-mRNA-1">
    <property type="protein sequence ID" value="PEQ_0001085601-mRNA-1"/>
    <property type="gene ID" value="PEQ_0001085601"/>
</dbReference>
<dbReference type="InterPro" id="IPR027417">
    <property type="entry name" value="P-loop_NTPase"/>
</dbReference>
<protein>
    <submittedName>
        <fullName evidence="5">Helicase C-terminal domain-containing protein</fullName>
    </submittedName>
</protein>
<dbReference type="GO" id="GO:0006281">
    <property type="term" value="P:DNA repair"/>
    <property type="evidence" value="ECO:0007669"/>
    <property type="project" value="TreeGrafter"/>
</dbReference>
<evidence type="ECO:0000256" key="1">
    <source>
        <dbReference type="ARBA" id="ARBA00022801"/>
    </source>
</evidence>
<feature type="transmembrane region" description="Helical" evidence="2">
    <location>
        <begin position="113"/>
        <end position="138"/>
    </location>
</feature>
<keyword evidence="1" id="KW-0378">Hydrolase</keyword>
<name>A0A914S9L9_PAREQ</name>
<evidence type="ECO:0000313" key="4">
    <source>
        <dbReference type="Proteomes" id="UP000887564"/>
    </source>
</evidence>
<keyword evidence="2" id="KW-0812">Transmembrane</keyword>
<organism evidence="4 5">
    <name type="scientific">Parascaris equorum</name>
    <name type="common">Equine roundworm</name>
    <dbReference type="NCBI Taxonomy" id="6256"/>
    <lineage>
        <taxon>Eukaryota</taxon>
        <taxon>Metazoa</taxon>
        <taxon>Ecdysozoa</taxon>
        <taxon>Nematoda</taxon>
        <taxon>Chromadorea</taxon>
        <taxon>Rhabditida</taxon>
        <taxon>Spirurina</taxon>
        <taxon>Ascaridomorpha</taxon>
        <taxon>Ascaridoidea</taxon>
        <taxon>Ascarididae</taxon>
        <taxon>Parascaris</taxon>
    </lineage>
</organism>
<dbReference type="AlphaFoldDB" id="A0A914S9L9"/>
<dbReference type="Proteomes" id="UP000887564">
    <property type="component" value="Unplaced"/>
</dbReference>
<evidence type="ECO:0000256" key="2">
    <source>
        <dbReference type="SAM" id="Phobius"/>
    </source>
</evidence>
<proteinExistence type="predicted"/>
<dbReference type="CDD" id="cd18793">
    <property type="entry name" value="SF2_C_SNF"/>
    <property type="match status" value="1"/>
</dbReference>
<dbReference type="Gene3D" id="3.40.50.300">
    <property type="entry name" value="P-loop containing nucleotide triphosphate hydrolases"/>
    <property type="match status" value="1"/>
</dbReference>
<keyword evidence="4" id="KW-1185">Reference proteome</keyword>
<sequence length="145" mass="16223">MRDKETKHQCLVGYYYETGIAKAKSVASHIVDNFFYEGAPRRKVLVFAHHQVVLDTISMRRHSESTESEENYRYALSHSECSAIGLRSIRIDGTTASKSREEQCRLFQEDDDVVVAVLSMTAAGLGITLTAATVVVFAELHWNPG</sequence>
<keyword evidence="2" id="KW-0472">Membrane</keyword>
<dbReference type="GO" id="GO:0016787">
    <property type="term" value="F:hydrolase activity"/>
    <property type="evidence" value="ECO:0007669"/>
    <property type="project" value="UniProtKB-KW"/>
</dbReference>
<evidence type="ECO:0000259" key="3">
    <source>
        <dbReference type="Pfam" id="PF00271"/>
    </source>
</evidence>
<dbReference type="GO" id="GO:0043596">
    <property type="term" value="C:nuclear replication fork"/>
    <property type="evidence" value="ECO:0007669"/>
    <property type="project" value="TreeGrafter"/>
</dbReference>
<reference evidence="5" key="1">
    <citation type="submission" date="2022-11" db="UniProtKB">
        <authorList>
            <consortium name="WormBaseParasite"/>
        </authorList>
    </citation>
    <scope>IDENTIFICATION</scope>
</reference>